<reference evidence="4 5" key="1">
    <citation type="journal article" date="2016" name="Nat. Biotechnol.">
        <title>Measurement of bacterial replication rates in microbial communities.</title>
        <authorList>
            <person name="Brown C.T."/>
            <person name="Olm M.R."/>
            <person name="Thomas B.C."/>
            <person name="Banfield J.F."/>
        </authorList>
    </citation>
    <scope>NUCLEOTIDE SEQUENCE [LARGE SCALE GENOMIC DNA]</scope>
    <source>
        <strain evidence="4">46_33</strain>
    </source>
</reference>
<name>A0A1Q6R8R1_9FIRM</name>
<dbReference type="Proteomes" id="UP000186777">
    <property type="component" value="Unassembled WGS sequence"/>
</dbReference>
<dbReference type="RefSeq" id="WP_303679455.1">
    <property type="nucleotide sequence ID" value="NZ_MNTG01000009.1"/>
</dbReference>
<dbReference type="EMBL" id="MNTG01000009">
    <property type="protein sequence ID" value="OLA38755.1"/>
    <property type="molecule type" value="Genomic_DNA"/>
</dbReference>
<dbReference type="InterPro" id="IPR050902">
    <property type="entry name" value="ABC_Transporter_SBP"/>
</dbReference>
<evidence type="ECO:0000259" key="3">
    <source>
        <dbReference type="PROSITE" id="PS50983"/>
    </source>
</evidence>
<evidence type="ECO:0000313" key="4">
    <source>
        <dbReference type="EMBL" id="OLA38755.1"/>
    </source>
</evidence>
<gene>
    <name evidence="4" type="ORF">BHW43_03005</name>
</gene>
<dbReference type="PROSITE" id="PS51257">
    <property type="entry name" value="PROKAR_LIPOPROTEIN"/>
    <property type="match status" value="1"/>
</dbReference>
<accession>A0A1Q6R8R1</accession>
<evidence type="ECO:0000256" key="2">
    <source>
        <dbReference type="SAM" id="SignalP"/>
    </source>
</evidence>
<dbReference type="GO" id="GO:0071281">
    <property type="term" value="P:cellular response to iron ion"/>
    <property type="evidence" value="ECO:0007669"/>
    <property type="project" value="TreeGrafter"/>
</dbReference>
<dbReference type="Gene3D" id="3.40.50.1980">
    <property type="entry name" value="Nitrogenase molybdenum iron protein domain"/>
    <property type="match status" value="2"/>
</dbReference>
<dbReference type="AlphaFoldDB" id="A0A1Q6R8R1"/>
<keyword evidence="2" id="KW-0732">Signal</keyword>
<dbReference type="SUPFAM" id="SSF53807">
    <property type="entry name" value="Helical backbone' metal receptor"/>
    <property type="match status" value="1"/>
</dbReference>
<evidence type="ECO:0000313" key="5">
    <source>
        <dbReference type="Proteomes" id="UP000186777"/>
    </source>
</evidence>
<feature type="domain" description="Fe/B12 periplasmic-binding" evidence="3">
    <location>
        <begin position="52"/>
        <end position="319"/>
    </location>
</feature>
<comment type="caution">
    <text evidence="4">The sequence shown here is derived from an EMBL/GenBank/DDBJ whole genome shotgun (WGS) entry which is preliminary data.</text>
</comment>
<sequence>MVINVRCLVIVLLMMIFTGCGMQPQSDNKPNDTYSVVDDYGNVLRFDSKPKKIYAGTLSIEELLVDLVAADRFAAISEDALDGNTSLIKKKAEHVKKVVPAYIGVEAILALQPDLVIVQENHNKAFIDALKDTGLKVMVTKVPTNLDMVQKRIALIARAVGEEERGKQIINDMDKKLAVVQSKVGKIPEEKRKIAIAYSLMGAFGSKNGLFHDICIRSGLRNGATIAGLKRGEHLSKEKIVSTDPDLFIFPRYSATKKGDVDKLREDVLNDQSLQTVKAVKNKSYFIIADRYRYSASQYMADAILFMSEQAYPELYSDVNAGK</sequence>
<feature type="signal peptide" evidence="2">
    <location>
        <begin position="1"/>
        <end position="22"/>
    </location>
</feature>
<evidence type="ECO:0000256" key="1">
    <source>
        <dbReference type="ARBA" id="ARBA00008814"/>
    </source>
</evidence>
<dbReference type="InterPro" id="IPR002491">
    <property type="entry name" value="ABC_transptr_periplasmic_BD"/>
</dbReference>
<proteinExistence type="inferred from homology"/>
<dbReference type="PROSITE" id="PS50983">
    <property type="entry name" value="FE_B12_PBP"/>
    <property type="match status" value="1"/>
</dbReference>
<dbReference type="Pfam" id="PF01497">
    <property type="entry name" value="Peripla_BP_2"/>
    <property type="match status" value="1"/>
</dbReference>
<dbReference type="STRING" id="626940.BHW43_03005"/>
<protein>
    <recommendedName>
        <fullName evidence="3">Fe/B12 periplasmic-binding domain-containing protein</fullName>
    </recommendedName>
</protein>
<dbReference type="PANTHER" id="PTHR30535:SF34">
    <property type="entry name" value="MOLYBDATE-BINDING PROTEIN MOLA"/>
    <property type="match status" value="1"/>
</dbReference>
<organism evidence="4 5">
    <name type="scientific">Phascolarctobacterium succinatutens</name>
    <dbReference type="NCBI Taxonomy" id="626940"/>
    <lineage>
        <taxon>Bacteria</taxon>
        <taxon>Bacillati</taxon>
        <taxon>Bacillota</taxon>
        <taxon>Negativicutes</taxon>
        <taxon>Acidaminococcales</taxon>
        <taxon>Acidaminococcaceae</taxon>
        <taxon>Phascolarctobacterium</taxon>
    </lineage>
</organism>
<feature type="chain" id="PRO_5039190176" description="Fe/B12 periplasmic-binding domain-containing protein" evidence="2">
    <location>
        <begin position="23"/>
        <end position="323"/>
    </location>
</feature>
<dbReference type="PANTHER" id="PTHR30535">
    <property type="entry name" value="VITAMIN B12-BINDING PROTEIN"/>
    <property type="match status" value="1"/>
</dbReference>
<comment type="similarity">
    <text evidence="1">Belongs to the bacterial solute-binding protein 8 family.</text>
</comment>